<feature type="region of interest" description="Disordered" evidence="1">
    <location>
        <begin position="1"/>
        <end position="54"/>
    </location>
</feature>
<feature type="compositionally biased region" description="Acidic residues" evidence="1">
    <location>
        <begin position="35"/>
        <end position="51"/>
    </location>
</feature>
<feature type="domain" description="2EXR" evidence="2">
    <location>
        <begin position="58"/>
        <end position="173"/>
    </location>
</feature>
<name>A0A553IE48_9PEZI</name>
<feature type="compositionally biased region" description="Basic and acidic residues" evidence="1">
    <location>
        <begin position="1"/>
        <end position="28"/>
    </location>
</feature>
<dbReference type="EMBL" id="VFLP01000002">
    <property type="protein sequence ID" value="TRX98478.1"/>
    <property type="molecule type" value="Genomic_DNA"/>
</dbReference>
<keyword evidence="4" id="KW-1185">Reference proteome</keyword>
<feature type="compositionally biased region" description="Acidic residues" evidence="1">
    <location>
        <begin position="91"/>
        <end position="105"/>
    </location>
</feature>
<dbReference type="Proteomes" id="UP000319160">
    <property type="component" value="Unassembled WGS sequence"/>
</dbReference>
<feature type="region of interest" description="Disordered" evidence="1">
    <location>
        <begin position="83"/>
        <end position="105"/>
    </location>
</feature>
<dbReference type="OrthoDB" id="3473305at2759"/>
<protein>
    <recommendedName>
        <fullName evidence="2">2EXR domain-containing protein</fullName>
    </recommendedName>
</protein>
<dbReference type="PANTHER" id="PTHR35910:SF6">
    <property type="entry name" value="2EXR DOMAIN-CONTAINING PROTEIN"/>
    <property type="match status" value="1"/>
</dbReference>
<evidence type="ECO:0000256" key="1">
    <source>
        <dbReference type="SAM" id="MobiDB-lite"/>
    </source>
</evidence>
<dbReference type="Pfam" id="PF20150">
    <property type="entry name" value="2EXR"/>
    <property type="match status" value="1"/>
</dbReference>
<gene>
    <name evidence="3" type="ORF">FHL15_000552</name>
</gene>
<proteinExistence type="predicted"/>
<evidence type="ECO:0000313" key="3">
    <source>
        <dbReference type="EMBL" id="TRX98478.1"/>
    </source>
</evidence>
<sequence length="210" mass="24775">MAEQVKDNQAKEERISEKEDQTKVELTSDNKVGSSEEEYIDKDDTAQDEEEVVKPSSFPKFMLLPIELRLVIWEYALPEPRTLRVCPKPETDDEDEDEDDDDDEKEYVHPYERRFTQKDQWGLPSSAYAPEILNPEKFWTFPLAAVCQESREFIIDFGYELLYEGLMNEHGTDIFEGLWFCRGYDEIEEFTDELIVQFSKGHSQGDWIYK</sequence>
<dbReference type="PANTHER" id="PTHR35910">
    <property type="entry name" value="2EXR DOMAIN-CONTAINING PROTEIN"/>
    <property type="match status" value="1"/>
</dbReference>
<organism evidence="3 4">
    <name type="scientific">Xylaria flabelliformis</name>
    <dbReference type="NCBI Taxonomy" id="2512241"/>
    <lineage>
        <taxon>Eukaryota</taxon>
        <taxon>Fungi</taxon>
        <taxon>Dikarya</taxon>
        <taxon>Ascomycota</taxon>
        <taxon>Pezizomycotina</taxon>
        <taxon>Sordariomycetes</taxon>
        <taxon>Xylariomycetidae</taxon>
        <taxon>Xylariales</taxon>
        <taxon>Xylariaceae</taxon>
        <taxon>Xylaria</taxon>
    </lineage>
</organism>
<evidence type="ECO:0000313" key="4">
    <source>
        <dbReference type="Proteomes" id="UP000319160"/>
    </source>
</evidence>
<comment type="caution">
    <text evidence="3">The sequence shown here is derived from an EMBL/GenBank/DDBJ whole genome shotgun (WGS) entry which is preliminary data.</text>
</comment>
<evidence type="ECO:0000259" key="2">
    <source>
        <dbReference type="Pfam" id="PF20150"/>
    </source>
</evidence>
<accession>A0A553IE48</accession>
<reference evidence="4" key="1">
    <citation type="submission" date="2019-06" db="EMBL/GenBank/DDBJ databases">
        <title>Draft genome sequence of the griseofulvin-producing fungus Xylaria cubensis strain G536.</title>
        <authorList>
            <person name="Mead M.E."/>
            <person name="Raja H.A."/>
            <person name="Steenwyk J.L."/>
            <person name="Knowles S.L."/>
            <person name="Oberlies N.H."/>
            <person name="Rokas A."/>
        </authorList>
    </citation>
    <scope>NUCLEOTIDE SEQUENCE [LARGE SCALE GENOMIC DNA]</scope>
    <source>
        <strain evidence="4">G536</strain>
    </source>
</reference>
<dbReference type="AlphaFoldDB" id="A0A553IE48"/>
<dbReference type="InterPro" id="IPR045518">
    <property type="entry name" value="2EXR"/>
</dbReference>